<evidence type="ECO:0000313" key="8">
    <source>
        <dbReference type="EMBL" id="KXS15780.1"/>
    </source>
</evidence>
<reference evidence="8 9" key="1">
    <citation type="journal article" date="2015" name="Genome Biol. Evol.">
        <title>Phylogenomic analyses indicate that early fungi evolved digesting cell walls of algal ancestors of land plants.</title>
        <authorList>
            <person name="Chang Y."/>
            <person name="Wang S."/>
            <person name="Sekimoto S."/>
            <person name="Aerts A.L."/>
            <person name="Choi C."/>
            <person name="Clum A."/>
            <person name="LaButti K.M."/>
            <person name="Lindquist E.A."/>
            <person name="Yee Ngan C."/>
            <person name="Ohm R.A."/>
            <person name="Salamov A.A."/>
            <person name="Grigoriev I.V."/>
            <person name="Spatafora J.W."/>
            <person name="Berbee M.L."/>
        </authorList>
    </citation>
    <scope>NUCLEOTIDE SEQUENCE [LARGE SCALE GENOMIC DNA]</scope>
    <source>
        <strain evidence="8 9">JEL478</strain>
    </source>
</reference>
<dbReference type="SUPFAM" id="SSF50630">
    <property type="entry name" value="Acid proteases"/>
    <property type="match status" value="1"/>
</dbReference>
<feature type="domain" description="Peptidase A1" evidence="7">
    <location>
        <begin position="82"/>
        <end position="311"/>
    </location>
</feature>
<dbReference type="PROSITE" id="PS51767">
    <property type="entry name" value="PEPTIDASE_A1"/>
    <property type="match status" value="1"/>
</dbReference>
<dbReference type="InterPro" id="IPR034164">
    <property type="entry name" value="Pepsin-like_dom"/>
</dbReference>
<dbReference type="GO" id="GO:0006508">
    <property type="term" value="P:proteolysis"/>
    <property type="evidence" value="ECO:0007669"/>
    <property type="project" value="UniProtKB-KW"/>
</dbReference>
<accession>A0A139AG99</accession>
<gene>
    <name evidence="8" type="ORF">M427DRAFT_44358</name>
</gene>
<dbReference type="Pfam" id="PF00026">
    <property type="entry name" value="Asp"/>
    <property type="match status" value="1"/>
</dbReference>
<feature type="signal peptide" evidence="6">
    <location>
        <begin position="1"/>
        <end position="23"/>
    </location>
</feature>
<name>A0A139AG99_GONPJ</name>
<dbReference type="PRINTS" id="PR00792">
    <property type="entry name" value="PEPSIN"/>
</dbReference>
<dbReference type="Gene3D" id="2.40.70.10">
    <property type="entry name" value="Acid Proteases"/>
    <property type="match status" value="1"/>
</dbReference>
<dbReference type="GO" id="GO:0004190">
    <property type="term" value="F:aspartic-type endopeptidase activity"/>
    <property type="evidence" value="ECO:0007669"/>
    <property type="project" value="UniProtKB-KW"/>
</dbReference>
<keyword evidence="3" id="KW-1015">Disulfide bond</keyword>
<feature type="chain" id="PRO_5007296168" evidence="6">
    <location>
        <begin position="24"/>
        <end position="311"/>
    </location>
</feature>
<dbReference type="PANTHER" id="PTHR47966">
    <property type="entry name" value="BETA-SITE APP-CLEAVING ENZYME, ISOFORM A-RELATED"/>
    <property type="match status" value="1"/>
</dbReference>
<keyword evidence="4 8" id="KW-0645">Protease</keyword>
<evidence type="ECO:0000259" key="7">
    <source>
        <dbReference type="PROSITE" id="PS51767"/>
    </source>
</evidence>
<dbReference type="InterPro" id="IPR001461">
    <property type="entry name" value="Aspartic_peptidase_A1"/>
</dbReference>
<evidence type="ECO:0000256" key="1">
    <source>
        <dbReference type="ARBA" id="ARBA00007447"/>
    </source>
</evidence>
<dbReference type="AlphaFoldDB" id="A0A139AG99"/>
<dbReference type="OrthoDB" id="2747330at2759"/>
<dbReference type="EMBL" id="KQ965760">
    <property type="protein sequence ID" value="KXS15780.1"/>
    <property type="molecule type" value="Genomic_DNA"/>
</dbReference>
<evidence type="ECO:0000256" key="3">
    <source>
        <dbReference type="PIRSR" id="PIRSR601461-2"/>
    </source>
</evidence>
<feature type="disulfide bond" evidence="3">
    <location>
        <begin position="113"/>
        <end position="122"/>
    </location>
</feature>
<dbReference type="InterPro" id="IPR033121">
    <property type="entry name" value="PEPTIDASE_A1"/>
</dbReference>
<proteinExistence type="inferred from homology"/>
<dbReference type="Proteomes" id="UP000070544">
    <property type="component" value="Unassembled WGS sequence"/>
</dbReference>
<keyword evidence="6" id="KW-0732">Signal</keyword>
<dbReference type="PANTHER" id="PTHR47966:SF51">
    <property type="entry name" value="BETA-SITE APP-CLEAVING ENZYME, ISOFORM A-RELATED"/>
    <property type="match status" value="1"/>
</dbReference>
<keyword evidence="9" id="KW-1185">Reference proteome</keyword>
<feature type="region of interest" description="Disordered" evidence="5">
    <location>
        <begin position="33"/>
        <end position="69"/>
    </location>
</feature>
<keyword evidence="4" id="KW-0378">Hydrolase</keyword>
<dbReference type="CDD" id="cd05471">
    <property type="entry name" value="pepsin_like"/>
    <property type="match status" value="1"/>
</dbReference>
<evidence type="ECO:0000313" key="9">
    <source>
        <dbReference type="Proteomes" id="UP000070544"/>
    </source>
</evidence>
<dbReference type="STRING" id="1344416.A0A139AG99"/>
<evidence type="ECO:0000256" key="2">
    <source>
        <dbReference type="ARBA" id="ARBA00022750"/>
    </source>
</evidence>
<evidence type="ECO:0000256" key="6">
    <source>
        <dbReference type="SAM" id="SignalP"/>
    </source>
</evidence>
<dbReference type="PROSITE" id="PS00141">
    <property type="entry name" value="ASP_PROTEASE"/>
    <property type="match status" value="1"/>
</dbReference>
<sequence>MSRFTHLVVLLSTVSILLNHTSAAPTRLPSRQDALLSGSPIHNPLVQGKRSHQHASNEHSKRRRDGTVVNSPQIDWEDNFYPVGEIQLGNPPQTFYVIFDTGSTDLWVYGLPCNDTDPSAPCYELDVYDPRNSSTYNAALVVTSPGQSPNSTYIMSYGGGNATAVAATVHNQLSKFAESVYPIILAIELFLRYDMIPFVLAVSQYRTRCLGWCTRWELIRGTFLEEAQMMVYLDLLMTFSLNTTVASNFSICGAGTGGKVTLGGIDEELIDGPIAWVPNVLVNGYDYLWGWNIMRRSTSTPYHARKSYILM</sequence>
<organism evidence="8 9">
    <name type="scientific">Gonapodya prolifera (strain JEL478)</name>
    <name type="common">Monoblepharis prolifera</name>
    <dbReference type="NCBI Taxonomy" id="1344416"/>
    <lineage>
        <taxon>Eukaryota</taxon>
        <taxon>Fungi</taxon>
        <taxon>Fungi incertae sedis</taxon>
        <taxon>Chytridiomycota</taxon>
        <taxon>Chytridiomycota incertae sedis</taxon>
        <taxon>Monoblepharidomycetes</taxon>
        <taxon>Monoblepharidales</taxon>
        <taxon>Gonapodyaceae</taxon>
        <taxon>Gonapodya</taxon>
    </lineage>
</organism>
<keyword evidence="2 4" id="KW-0064">Aspartyl protease</keyword>
<comment type="similarity">
    <text evidence="1 4">Belongs to the peptidase A1 family.</text>
</comment>
<dbReference type="InterPro" id="IPR001969">
    <property type="entry name" value="Aspartic_peptidase_AS"/>
</dbReference>
<evidence type="ECO:0000256" key="4">
    <source>
        <dbReference type="RuleBase" id="RU000454"/>
    </source>
</evidence>
<evidence type="ECO:0000256" key="5">
    <source>
        <dbReference type="SAM" id="MobiDB-lite"/>
    </source>
</evidence>
<protein>
    <submittedName>
        <fullName evidence="8">Acid protease</fullName>
    </submittedName>
</protein>
<dbReference type="InterPro" id="IPR021109">
    <property type="entry name" value="Peptidase_aspartic_dom_sf"/>
</dbReference>